<protein>
    <submittedName>
        <fullName evidence="2">Uncharacterized protein</fullName>
    </submittedName>
</protein>
<evidence type="ECO:0000256" key="1">
    <source>
        <dbReference type="SAM" id="MobiDB-lite"/>
    </source>
</evidence>
<name>A0A4Y7SR37_COPMI</name>
<organism evidence="2 3">
    <name type="scientific">Coprinellus micaceus</name>
    <name type="common">Glistening ink-cap mushroom</name>
    <name type="synonym">Coprinus micaceus</name>
    <dbReference type="NCBI Taxonomy" id="71717"/>
    <lineage>
        <taxon>Eukaryota</taxon>
        <taxon>Fungi</taxon>
        <taxon>Dikarya</taxon>
        <taxon>Basidiomycota</taxon>
        <taxon>Agaricomycotina</taxon>
        <taxon>Agaricomycetes</taxon>
        <taxon>Agaricomycetidae</taxon>
        <taxon>Agaricales</taxon>
        <taxon>Agaricineae</taxon>
        <taxon>Psathyrellaceae</taxon>
        <taxon>Coprinellus</taxon>
    </lineage>
</organism>
<reference evidence="2 3" key="1">
    <citation type="journal article" date="2019" name="Nat. Ecol. Evol.">
        <title>Megaphylogeny resolves global patterns of mushroom evolution.</title>
        <authorList>
            <person name="Varga T."/>
            <person name="Krizsan K."/>
            <person name="Foldi C."/>
            <person name="Dima B."/>
            <person name="Sanchez-Garcia M."/>
            <person name="Sanchez-Ramirez S."/>
            <person name="Szollosi G.J."/>
            <person name="Szarkandi J.G."/>
            <person name="Papp V."/>
            <person name="Albert L."/>
            <person name="Andreopoulos W."/>
            <person name="Angelini C."/>
            <person name="Antonin V."/>
            <person name="Barry K.W."/>
            <person name="Bougher N.L."/>
            <person name="Buchanan P."/>
            <person name="Buyck B."/>
            <person name="Bense V."/>
            <person name="Catcheside P."/>
            <person name="Chovatia M."/>
            <person name="Cooper J."/>
            <person name="Damon W."/>
            <person name="Desjardin D."/>
            <person name="Finy P."/>
            <person name="Geml J."/>
            <person name="Haridas S."/>
            <person name="Hughes K."/>
            <person name="Justo A."/>
            <person name="Karasinski D."/>
            <person name="Kautmanova I."/>
            <person name="Kiss B."/>
            <person name="Kocsube S."/>
            <person name="Kotiranta H."/>
            <person name="LaButti K.M."/>
            <person name="Lechner B.E."/>
            <person name="Liimatainen K."/>
            <person name="Lipzen A."/>
            <person name="Lukacs Z."/>
            <person name="Mihaltcheva S."/>
            <person name="Morgado L.N."/>
            <person name="Niskanen T."/>
            <person name="Noordeloos M.E."/>
            <person name="Ohm R.A."/>
            <person name="Ortiz-Santana B."/>
            <person name="Ovrebo C."/>
            <person name="Racz N."/>
            <person name="Riley R."/>
            <person name="Savchenko A."/>
            <person name="Shiryaev A."/>
            <person name="Soop K."/>
            <person name="Spirin V."/>
            <person name="Szebenyi C."/>
            <person name="Tomsovsky M."/>
            <person name="Tulloss R.E."/>
            <person name="Uehling J."/>
            <person name="Grigoriev I.V."/>
            <person name="Vagvolgyi C."/>
            <person name="Papp T."/>
            <person name="Martin F.M."/>
            <person name="Miettinen O."/>
            <person name="Hibbett D.S."/>
            <person name="Nagy L.G."/>
        </authorList>
    </citation>
    <scope>NUCLEOTIDE SEQUENCE [LARGE SCALE GENOMIC DNA]</scope>
    <source>
        <strain evidence="2 3">FP101781</strain>
    </source>
</reference>
<dbReference type="AlphaFoldDB" id="A0A4Y7SR37"/>
<dbReference type="Proteomes" id="UP000298030">
    <property type="component" value="Unassembled WGS sequence"/>
</dbReference>
<gene>
    <name evidence="2" type="ORF">FA13DRAFT_1739346</name>
</gene>
<proteinExistence type="predicted"/>
<evidence type="ECO:0000313" key="2">
    <source>
        <dbReference type="EMBL" id="TEB24305.1"/>
    </source>
</evidence>
<sequence length="100" mass="11014">MCLPSYTVNAHALLLLPDPARIQASRTSTRIVSSQRKAESQLRSHLPCGIPSAGRTLREEHLGGAEEHHRRLFSDSPRTGRAHRAFDFDILGTTVLSPGM</sequence>
<accession>A0A4Y7SR37</accession>
<feature type="region of interest" description="Disordered" evidence="1">
    <location>
        <begin position="28"/>
        <end position="50"/>
    </location>
</feature>
<evidence type="ECO:0000313" key="3">
    <source>
        <dbReference type="Proteomes" id="UP000298030"/>
    </source>
</evidence>
<keyword evidence="3" id="KW-1185">Reference proteome</keyword>
<dbReference type="EMBL" id="QPFP01000068">
    <property type="protein sequence ID" value="TEB24305.1"/>
    <property type="molecule type" value="Genomic_DNA"/>
</dbReference>
<comment type="caution">
    <text evidence="2">The sequence shown here is derived from an EMBL/GenBank/DDBJ whole genome shotgun (WGS) entry which is preliminary data.</text>
</comment>